<accession>A0A508A8A3</accession>
<name>A0A508A8A3_9ACTO</name>
<sequence>MVGDLRYRAKRSQAVQILCVGVSGGIAVLSVPFGINLYGLRGLWIPLVLVIPMSLQCLAARLLHDLIQSRPE</sequence>
<keyword evidence="1" id="KW-0472">Membrane</keyword>
<reference evidence="2 3" key="1">
    <citation type="submission" date="2019-06" db="EMBL/GenBank/DDBJ databases">
        <title>Draft genome sequence of Actinomyces johnsonii CCUG 34287T.</title>
        <authorList>
            <person name="Salva-Serra F."/>
            <person name="Cardew S."/>
            <person name="Moore E."/>
        </authorList>
    </citation>
    <scope>NUCLEOTIDE SEQUENCE [LARGE SCALE GENOMIC DNA]</scope>
    <source>
        <strain evidence="2 3">CCUG 34287</strain>
    </source>
</reference>
<keyword evidence="1" id="KW-0812">Transmembrane</keyword>
<dbReference type="EMBL" id="VICB01000001">
    <property type="protein sequence ID" value="TQD45053.1"/>
    <property type="molecule type" value="Genomic_DNA"/>
</dbReference>
<evidence type="ECO:0000256" key="1">
    <source>
        <dbReference type="SAM" id="Phobius"/>
    </source>
</evidence>
<feature type="transmembrane region" description="Helical" evidence="1">
    <location>
        <begin position="15"/>
        <end position="37"/>
    </location>
</feature>
<evidence type="ECO:0000313" key="2">
    <source>
        <dbReference type="EMBL" id="TQD45053.1"/>
    </source>
</evidence>
<proteinExistence type="predicted"/>
<gene>
    <name evidence="2" type="ORF">FK256_00295</name>
</gene>
<dbReference type="AlphaFoldDB" id="A0A508A8A3"/>
<keyword evidence="1" id="KW-1133">Transmembrane helix</keyword>
<evidence type="ECO:0000313" key="3">
    <source>
        <dbReference type="Proteomes" id="UP000319010"/>
    </source>
</evidence>
<comment type="caution">
    <text evidence="2">The sequence shown here is derived from an EMBL/GenBank/DDBJ whole genome shotgun (WGS) entry which is preliminary data.</text>
</comment>
<feature type="transmembrane region" description="Helical" evidence="1">
    <location>
        <begin position="43"/>
        <end position="63"/>
    </location>
</feature>
<dbReference type="Proteomes" id="UP000319010">
    <property type="component" value="Unassembled WGS sequence"/>
</dbReference>
<organism evidence="2 3">
    <name type="scientific">Actinomyces johnsonii</name>
    <dbReference type="NCBI Taxonomy" id="544581"/>
    <lineage>
        <taxon>Bacteria</taxon>
        <taxon>Bacillati</taxon>
        <taxon>Actinomycetota</taxon>
        <taxon>Actinomycetes</taxon>
        <taxon>Actinomycetales</taxon>
        <taxon>Actinomycetaceae</taxon>
        <taxon>Actinomyces</taxon>
    </lineage>
</organism>
<protein>
    <submittedName>
        <fullName evidence="2">Uncharacterized protein</fullName>
    </submittedName>
</protein>